<evidence type="ECO:0000256" key="1">
    <source>
        <dbReference type="SAM" id="MobiDB-lite"/>
    </source>
</evidence>
<dbReference type="EMBL" id="BAAAPF010000041">
    <property type="protein sequence ID" value="GAA2118377.1"/>
    <property type="molecule type" value="Genomic_DNA"/>
</dbReference>
<evidence type="ECO:0000313" key="2">
    <source>
        <dbReference type="EMBL" id="GAA2118377.1"/>
    </source>
</evidence>
<name>A0ABN2Y0C9_9ACTN</name>
<sequence>MPISNQDDINHRELARILGITGMAMLRGGRLTDRQKRRIDEITRRAKEREDKKRTGKK</sequence>
<dbReference type="Proteomes" id="UP001500443">
    <property type="component" value="Unassembled WGS sequence"/>
</dbReference>
<proteinExistence type="predicted"/>
<reference evidence="2 3" key="1">
    <citation type="journal article" date="2019" name="Int. J. Syst. Evol. Microbiol.">
        <title>The Global Catalogue of Microorganisms (GCM) 10K type strain sequencing project: providing services to taxonomists for standard genome sequencing and annotation.</title>
        <authorList>
            <consortium name="The Broad Institute Genomics Platform"/>
            <consortium name="The Broad Institute Genome Sequencing Center for Infectious Disease"/>
            <person name="Wu L."/>
            <person name="Ma J."/>
        </authorList>
    </citation>
    <scope>NUCLEOTIDE SEQUENCE [LARGE SCALE GENOMIC DNA]</scope>
    <source>
        <strain evidence="2 3">JCM 15481</strain>
    </source>
</reference>
<organism evidence="2 3">
    <name type="scientific">Streptomyces synnematoformans</name>
    <dbReference type="NCBI Taxonomy" id="415721"/>
    <lineage>
        <taxon>Bacteria</taxon>
        <taxon>Bacillati</taxon>
        <taxon>Actinomycetota</taxon>
        <taxon>Actinomycetes</taxon>
        <taxon>Kitasatosporales</taxon>
        <taxon>Streptomycetaceae</taxon>
        <taxon>Streptomyces</taxon>
    </lineage>
</organism>
<gene>
    <name evidence="2" type="ORF">GCM10009802_19950</name>
</gene>
<dbReference type="RefSeq" id="WP_344289447.1">
    <property type="nucleotide sequence ID" value="NZ_BAAAPF010000041.1"/>
</dbReference>
<feature type="compositionally biased region" description="Basic and acidic residues" evidence="1">
    <location>
        <begin position="30"/>
        <end position="58"/>
    </location>
</feature>
<protein>
    <submittedName>
        <fullName evidence="2">Uncharacterized protein</fullName>
    </submittedName>
</protein>
<accession>A0ABN2Y0C9</accession>
<evidence type="ECO:0000313" key="3">
    <source>
        <dbReference type="Proteomes" id="UP001500443"/>
    </source>
</evidence>
<keyword evidence="3" id="KW-1185">Reference proteome</keyword>
<feature type="region of interest" description="Disordered" evidence="1">
    <location>
        <begin position="28"/>
        <end position="58"/>
    </location>
</feature>
<comment type="caution">
    <text evidence="2">The sequence shown here is derived from an EMBL/GenBank/DDBJ whole genome shotgun (WGS) entry which is preliminary data.</text>
</comment>